<name>A0A9D1J0D2_9FIRM</name>
<protein>
    <submittedName>
        <fullName evidence="1">Uncharacterized protein</fullName>
    </submittedName>
</protein>
<proteinExistence type="predicted"/>
<comment type="caution">
    <text evidence="1">The sequence shown here is derived from an EMBL/GenBank/DDBJ whole genome shotgun (WGS) entry which is preliminary data.</text>
</comment>
<dbReference type="Proteomes" id="UP000824238">
    <property type="component" value="Unassembled WGS sequence"/>
</dbReference>
<gene>
    <name evidence="1" type="ORF">IAD36_09630</name>
</gene>
<dbReference type="AlphaFoldDB" id="A0A9D1J0D2"/>
<sequence>MDESKFDWGCGLVSLGSVEDGVAQIGYHGGGSASIPLEALLRPEPGATGWFE</sequence>
<reference evidence="1" key="2">
    <citation type="journal article" date="2021" name="PeerJ">
        <title>Extensive microbial diversity within the chicken gut microbiome revealed by metagenomics and culture.</title>
        <authorList>
            <person name="Gilroy R."/>
            <person name="Ravi A."/>
            <person name="Getino M."/>
            <person name="Pursley I."/>
            <person name="Horton D.L."/>
            <person name="Alikhan N.F."/>
            <person name="Baker D."/>
            <person name="Gharbi K."/>
            <person name="Hall N."/>
            <person name="Watson M."/>
            <person name="Adriaenssens E.M."/>
            <person name="Foster-Nyarko E."/>
            <person name="Jarju S."/>
            <person name="Secka A."/>
            <person name="Antonio M."/>
            <person name="Oren A."/>
            <person name="Chaudhuri R.R."/>
            <person name="La Ragione R."/>
            <person name="Hildebrand F."/>
            <person name="Pallen M.J."/>
        </authorList>
    </citation>
    <scope>NUCLEOTIDE SEQUENCE</scope>
    <source>
        <strain evidence="1">ChiGjej3B3-7149</strain>
    </source>
</reference>
<accession>A0A9D1J0D2</accession>
<reference evidence="1" key="1">
    <citation type="submission" date="2020-10" db="EMBL/GenBank/DDBJ databases">
        <authorList>
            <person name="Gilroy R."/>
        </authorList>
    </citation>
    <scope>NUCLEOTIDE SEQUENCE</scope>
    <source>
        <strain evidence="1">ChiGjej3B3-7149</strain>
    </source>
</reference>
<evidence type="ECO:0000313" key="1">
    <source>
        <dbReference type="EMBL" id="HIR55839.1"/>
    </source>
</evidence>
<dbReference type="EMBL" id="DVHH01000231">
    <property type="protein sequence ID" value="HIR55839.1"/>
    <property type="molecule type" value="Genomic_DNA"/>
</dbReference>
<organism evidence="1 2">
    <name type="scientific">Candidatus Scatomorpha intestinigallinarum</name>
    <dbReference type="NCBI Taxonomy" id="2840923"/>
    <lineage>
        <taxon>Bacteria</taxon>
        <taxon>Bacillati</taxon>
        <taxon>Bacillota</taxon>
        <taxon>Clostridia</taxon>
        <taxon>Eubacteriales</taxon>
        <taxon>Candidatus Scatomorpha</taxon>
    </lineage>
</organism>
<evidence type="ECO:0000313" key="2">
    <source>
        <dbReference type="Proteomes" id="UP000824238"/>
    </source>
</evidence>